<reference evidence="4" key="1">
    <citation type="journal article" date="2019" name="J. Bacteriol.">
        <title>A Mutagenic Screen Identifies a TonB-Dependent Receptor Required for the Lanthanide Metal Switch in the Type I Methanotroph 'Methylotuvimicrobium buryatense' 5GB1C.</title>
        <authorList>
            <person name="Groom J.D."/>
            <person name="Ford S.M."/>
            <person name="Pesesky M.W."/>
            <person name="Lidstrom M.E."/>
        </authorList>
    </citation>
    <scope>NUCLEOTIDE SEQUENCE [LARGE SCALE GENOMIC DNA]</scope>
    <source>
        <strain evidence="4">5GB1C</strain>
    </source>
</reference>
<dbReference type="AlphaFoldDB" id="A0A4P9UXK0"/>
<dbReference type="KEGG" id="mbur:EQU24_21730"/>
<dbReference type="InterPro" id="IPR016866">
    <property type="entry name" value="UCP028069"/>
</dbReference>
<name>A0A4P9UXK0_METBY</name>
<evidence type="ECO:0000256" key="1">
    <source>
        <dbReference type="SAM" id="Coils"/>
    </source>
</evidence>
<evidence type="ECO:0000313" key="4">
    <source>
        <dbReference type="Proteomes" id="UP000305881"/>
    </source>
</evidence>
<feature type="chain" id="PRO_5021008482" evidence="2">
    <location>
        <begin position="26"/>
        <end position="257"/>
    </location>
</feature>
<evidence type="ECO:0000256" key="2">
    <source>
        <dbReference type="SAM" id="SignalP"/>
    </source>
</evidence>
<sequence length="257" mass="29275">MFLTCRFSKALAGVTVLFLSAGAYSDPLNQAIDTDLATNKAAVDSQKNIDRLSDQTQKMLEEYRTASRHADTLQTYNKHLKDLLASQQQEKASLERQLDQIEDTQREIVPLILRMLDSLEQFIALDVPFLPEERQERLNQLKDMVNRADVTPAEKFRRIIEAFQVENEYGNTIEAYRADLELDGSVSSVDFLRLGRVALYFQRLDGSETGFWNKETQSWETLSSSYRNAIRDGLRIARKEAAPDLLTLPLPAPEASQ</sequence>
<gene>
    <name evidence="3" type="ORF">EQU24_21730</name>
</gene>
<accession>A0A4P9UXK0</accession>
<feature type="coiled-coil region" evidence="1">
    <location>
        <begin position="77"/>
        <end position="107"/>
    </location>
</feature>
<keyword evidence="2" id="KW-0732">Signal</keyword>
<keyword evidence="4" id="KW-1185">Reference proteome</keyword>
<evidence type="ECO:0000313" key="3">
    <source>
        <dbReference type="EMBL" id="QCW84566.1"/>
    </source>
</evidence>
<feature type="signal peptide" evidence="2">
    <location>
        <begin position="1"/>
        <end position="25"/>
    </location>
</feature>
<dbReference type="STRING" id="675511.GCA_000341735_03083"/>
<dbReference type="Pfam" id="PF11932">
    <property type="entry name" value="DUF3450"/>
    <property type="match status" value="1"/>
</dbReference>
<protein>
    <submittedName>
        <fullName evidence="3">DUF3450 domain-containing protein</fullName>
    </submittedName>
</protein>
<dbReference type="Proteomes" id="UP000305881">
    <property type="component" value="Chromosome"/>
</dbReference>
<dbReference type="PIRSF" id="PIRSF028069">
    <property type="entry name" value="UCP028069"/>
    <property type="match status" value="1"/>
</dbReference>
<dbReference type="EMBL" id="CP035467">
    <property type="protein sequence ID" value="QCW84566.1"/>
    <property type="molecule type" value="Genomic_DNA"/>
</dbReference>
<dbReference type="RefSeq" id="WP_017841551.1">
    <property type="nucleotide sequence ID" value="NZ_CP035467.1"/>
</dbReference>
<proteinExistence type="predicted"/>
<organism evidence="3 4">
    <name type="scientific">Methylotuvimicrobium buryatense</name>
    <name type="common">Methylomicrobium buryatense</name>
    <dbReference type="NCBI Taxonomy" id="95641"/>
    <lineage>
        <taxon>Bacteria</taxon>
        <taxon>Pseudomonadati</taxon>
        <taxon>Pseudomonadota</taxon>
        <taxon>Gammaproteobacteria</taxon>
        <taxon>Methylococcales</taxon>
        <taxon>Methylococcaceae</taxon>
        <taxon>Methylotuvimicrobium</taxon>
    </lineage>
</organism>
<dbReference type="OrthoDB" id="5880116at2"/>
<keyword evidence="1" id="KW-0175">Coiled coil</keyword>